<comment type="caution">
    <text evidence="4">The sequence shown here is derived from an EMBL/GenBank/DDBJ whole genome shotgun (WGS) entry which is preliminary data.</text>
</comment>
<keyword evidence="2" id="KW-0812">Transmembrane</keyword>
<feature type="transmembrane region" description="Helical" evidence="2">
    <location>
        <begin position="308"/>
        <end position="330"/>
    </location>
</feature>
<dbReference type="EMBL" id="JAHRHY010000012">
    <property type="protein sequence ID" value="KAG9065214.1"/>
    <property type="molecule type" value="Genomic_DNA"/>
</dbReference>
<dbReference type="SUPFAM" id="SSF56281">
    <property type="entry name" value="Metallo-hydrolase/oxidoreductase"/>
    <property type="match status" value="1"/>
</dbReference>
<dbReference type="CDD" id="cd16279">
    <property type="entry name" value="metallo-hydrolase-like_MBL-fold"/>
    <property type="match status" value="1"/>
</dbReference>
<protein>
    <recommendedName>
        <fullName evidence="3">Metallo-beta-lactamase domain-containing protein</fullName>
    </recommendedName>
</protein>
<keyword evidence="5" id="KW-1185">Reference proteome</keyword>
<keyword evidence="2" id="KW-1133">Transmembrane helix</keyword>
<evidence type="ECO:0000256" key="2">
    <source>
        <dbReference type="SAM" id="Phobius"/>
    </source>
</evidence>
<dbReference type="PANTHER" id="PTHR42663">
    <property type="entry name" value="HYDROLASE C777.06C-RELATED-RELATED"/>
    <property type="match status" value="1"/>
</dbReference>
<evidence type="ECO:0000259" key="3">
    <source>
        <dbReference type="Pfam" id="PF12706"/>
    </source>
</evidence>
<dbReference type="InterPro" id="IPR001279">
    <property type="entry name" value="Metallo-B-lactamas"/>
</dbReference>
<name>A0A9P8BQR9_9FUNG</name>
<gene>
    <name evidence="4" type="ORF">KI688_002537</name>
</gene>
<dbReference type="Proteomes" id="UP000707451">
    <property type="component" value="Unassembled WGS sequence"/>
</dbReference>
<reference evidence="4" key="1">
    <citation type="submission" date="2021-06" db="EMBL/GenBank/DDBJ databases">
        <title>Genome Sequence of Mortierella hyaline Strain SCG-10, a Cold-Adapted, Nitrate-Reducing Fungus Isolated from Soil in Minnesota, USA.</title>
        <authorList>
            <person name="Aldossari N."/>
        </authorList>
    </citation>
    <scope>NUCLEOTIDE SEQUENCE</scope>
    <source>
        <strain evidence="4">SCG-10</strain>
    </source>
</reference>
<keyword evidence="2" id="KW-0472">Membrane</keyword>
<proteinExistence type="predicted"/>
<feature type="domain" description="Metallo-beta-lactamase" evidence="3">
    <location>
        <begin position="583"/>
        <end position="773"/>
    </location>
</feature>
<feature type="compositionally biased region" description="Acidic residues" evidence="1">
    <location>
        <begin position="245"/>
        <end position="254"/>
    </location>
</feature>
<sequence length="817" mass="90343">MPSTRTAVEQFTADAKASVSQECYALEKSLSTVAMLPNLAAQGINRGLVNAIEASISQVGYGLVVVLTGLISSLELIMGLLTGTWRCFLVNLADSGIPLLSDVGAEGVQAIDELNGAVLGLLAVPFNGLGELIESKMADPQIGNLVAIPVMATPKIVFCEEALDLIAVDKLASDFRQWIYYGTMALLAAALAVMLGNMVVIWYHHRRWLTHVGRVQQLLPGIATESSGGRAKVTPAHLSEKQQEADMDPVDKDEDPEQKKLEAMRISHMVQHPLLYRFLDWSSKQLFRTDETKQNIYLWFIHYVTHPPAIVCLFIGLLGLILTFGQIAFIEHMRQNYRTILAPAITDLSTTIFNSVQGVMQTASVAFSTETNSALSVVENDLNEAVFSEIIRAAADLNNALVQVQTTLADGVRAAFGDSIFAKFVGAVLQCLLFNKMEVVERGLSWVRENAHIQLPRITEDMLMMGRTQLDSLVAEAVDTLMDPSSSTRMQKVENAISGVFTQYENALRRELPLYYGLAGVWLIVLVMGLAGVARAAGAIPFLHDPNPTCKVCLSTLEPEGVKNIKRNTSAMVHFMHEDGRERNILIDCGKSFYESARQWYRLHNLRCIDALVITHAHADAYYGMDDLRSWCLIDKENPYSIPVYLDQGTMDTLAQTFPYMVDSSKATGGGDIPSFTYNIIEHDKDFVVEGVTFTPLPVHHGKFMSTGEPFWSLGFRFRDLSWVSDCSSIPESTTAKITGSKVLVIDGLKEKTHPSHFSIPEAIEYTNSLDPKPERAFIVGFCHTVDHYTEDAKVRALDSESHPKIRIAYDGQRISI</sequence>
<dbReference type="Pfam" id="PF12706">
    <property type="entry name" value="Lactamase_B_2"/>
    <property type="match status" value="1"/>
</dbReference>
<evidence type="ECO:0000256" key="1">
    <source>
        <dbReference type="SAM" id="MobiDB-lite"/>
    </source>
</evidence>
<dbReference type="OrthoDB" id="341300at2759"/>
<feature type="transmembrane region" description="Helical" evidence="2">
    <location>
        <begin position="59"/>
        <end position="81"/>
    </location>
</feature>
<feature type="transmembrane region" description="Helical" evidence="2">
    <location>
        <begin position="178"/>
        <end position="203"/>
    </location>
</feature>
<feature type="region of interest" description="Disordered" evidence="1">
    <location>
        <begin position="226"/>
        <end position="254"/>
    </location>
</feature>
<dbReference type="InterPro" id="IPR036866">
    <property type="entry name" value="RibonucZ/Hydroxyglut_hydro"/>
</dbReference>
<feature type="transmembrane region" description="Helical" evidence="2">
    <location>
        <begin position="514"/>
        <end position="534"/>
    </location>
</feature>
<dbReference type="AlphaFoldDB" id="A0A9P8BQR9"/>
<evidence type="ECO:0000313" key="5">
    <source>
        <dbReference type="Proteomes" id="UP000707451"/>
    </source>
</evidence>
<evidence type="ECO:0000313" key="4">
    <source>
        <dbReference type="EMBL" id="KAG9065214.1"/>
    </source>
</evidence>
<dbReference type="PANTHER" id="PTHR42663:SF6">
    <property type="entry name" value="HYDROLASE C777.06C-RELATED"/>
    <property type="match status" value="1"/>
</dbReference>
<accession>A0A9P8BQR9</accession>
<organism evidence="4 5">
    <name type="scientific">Linnemannia hyalina</name>
    <dbReference type="NCBI Taxonomy" id="64524"/>
    <lineage>
        <taxon>Eukaryota</taxon>
        <taxon>Fungi</taxon>
        <taxon>Fungi incertae sedis</taxon>
        <taxon>Mucoromycota</taxon>
        <taxon>Mortierellomycotina</taxon>
        <taxon>Mortierellomycetes</taxon>
        <taxon>Mortierellales</taxon>
        <taxon>Mortierellaceae</taxon>
        <taxon>Linnemannia</taxon>
    </lineage>
</organism>
<dbReference type="Gene3D" id="3.60.15.10">
    <property type="entry name" value="Ribonuclease Z/Hydroxyacylglutathione hydrolase-like"/>
    <property type="match status" value="1"/>
</dbReference>